<feature type="domain" description="PPC" evidence="1">
    <location>
        <begin position="13"/>
        <end position="151"/>
    </location>
</feature>
<dbReference type="AlphaFoldDB" id="A0A1G6U7T1"/>
<protein>
    <submittedName>
        <fullName evidence="2">Predicted DNA-binding protein with PD1-like DNA-binding motif</fullName>
    </submittedName>
</protein>
<dbReference type="EMBL" id="FMZW01000010">
    <property type="protein sequence ID" value="SDD36625.1"/>
    <property type="molecule type" value="Genomic_DNA"/>
</dbReference>
<dbReference type="Proteomes" id="UP000199245">
    <property type="component" value="Unassembled WGS sequence"/>
</dbReference>
<keyword evidence="2" id="KW-0238">DNA-binding</keyword>
<evidence type="ECO:0000313" key="2">
    <source>
        <dbReference type="EMBL" id="SDD36625.1"/>
    </source>
</evidence>
<dbReference type="CDD" id="cd11378">
    <property type="entry name" value="DUF296"/>
    <property type="match status" value="1"/>
</dbReference>
<dbReference type="Pfam" id="PF03479">
    <property type="entry name" value="PCC"/>
    <property type="match status" value="1"/>
</dbReference>
<dbReference type="SUPFAM" id="SSF117856">
    <property type="entry name" value="AF0104/ALDC/Ptd012-like"/>
    <property type="match status" value="1"/>
</dbReference>
<reference evidence="2 3" key="1">
    <citation type="submission" date="2016-10" db="EMBL/GenBank/DDBJ databases">
        <authorList>
            <person name="de Groot N.N."/>
        </authorList>
    </citation>
    <scope>NUCLEOTIDE SEQUENCE [LARGE SCALE GENOMIC DNA]</scope>
    <source>
        <strain evidence="2 3">R5</strain>
    </source>
</reference>
<sequence length="194" mass="21432">MKRQGFRGKFEEVIYVRLNAGDDLLRAIWDICKEYDIKTGILLDATGSMQTVRLQRFPHEPRPGNTGIDYVEIPGHLEVSAHGIIGMGWVPDRSVTAPPELMQRRGPSELDTGFGSMAGFVGHQTPYLHCHITVSSPSQTVCGHLMEGSLISKNNWNGDTKVSSHFSVAIAKVSGVILRATWDKDGYYHDIVPA</sequence>
<accession>A0A1G6U7T1</accession>
<dbReference type="InterPro" id="IPR005175">
    <property type="entry name" value="PPC_dom"/>
</dbReference>
<name>A0A1G6U7T1_9BRAD</name>
<proteinExistence type="predicted"/>
<organism evidence="2 3">
    <name type="scientific">Bradyrhizobium brasilense</name>
    <dbReference type="NCBI Taxonomy" id="1419277"/>
    <lineage>
        <taxon>Bacteria</taxon>
        <taxon>Pseudomonadati</taxon>
        <taxon>Pseudomonadota</taxon>
        <taxon>Alphaproteobacteria</taxon>
        <taxon>Hyphomicrobiales</taxon>
        <taxon>Nitrobacteraceae</taxon>
        <taxon>Bradyrhizobium</taxon>
    </lineage>
</organism>
<dbReference type="GO" id="GO:0003677">
    <property type="term" value="F:DNA binding"/>
    <property type="evidence" value="ECO:0007669"/>
    <property type="project" value="UniProtKB-KW"/>
</dbReference>
<dbReference type="Gene3D" id="3.30.1330.80">
    <property type="entry name" value="Hypothetical protein, similar to alpha- acetolactate decarboxylase, domain 2"/>
    <property type="match status" value="1"/>
</dbReference>
<evidence type="ECO:0000259" key="1">
    <source>
        <dbReference type="Pfam" id="PF03479"/>
    </source>
</evidence>
<gene>
    <name evidence="2" type="ORF">SAMN05216337_1010131</name>
</gene>
<evidence type="ECO:0000313" key="3">
    <source>
        <dbReference type="Proteomes" id="UP000199245"/>
    </source>
</evidence>